<keyword evidence="2" id="KW-0813">Transport</keyword>
<dbReference type="PANTHER" id="PTHR43394:SF1">
    <property type="entry name" value="ATP-BINDING CASSETTE SUB-FAMILY B MEMBER 10, MITOCHONDRIAL"/>
    <property type="match status" value="1"/>
</dbReference>
<evidence type="ECO:0000313" key="12">
    <source>
        <dbReference type="EMBL" id="ASA21385.1"/>
    </source>
</evidence>
<dbReference type="EMBL" id="CP021780">
    <property type="protein sequence ID" value="ASA21385.1"/>
    <property type="molecule type" value="Genomic_DNA"/>
</dbReference>
<evidence type="ECO:0000256" key="1">
    <source>
        <dbReference type="ARBA" id="ARBA00004651"/>
    </source>
</evidence>
<dbReference type="Pfam" id="PF00664">
    <property type="entry name" value="ABC_membrane"/>
    <property type="match status" value="1"/>
</dbReference>
<dbReference type="SUPFAM" id="SSF90123">
    <property type="entry name" value="ABC transporter transmembrane region"/>
    <property type="match status" value="1"/>
</dbReference>
<dbReference type="GO" id="GO:0005524">
    <property type="term" value="F:ATP binding"/>
    <property type="evidence" value="ECO:0007669"/>
    <property type="project" value="UniProtKB-KW"/>
</dbReference>
<dbReference type="InterPro" id="IPR003439">
    <property type="entry name" value="ABC_transporter-like_ATP-bd"/>
</dbReference>
<organism evidence="12 13">
    <name type="scientific">Paenibacillus donghaensis</name>
    <dbReference type="NCBI Taxonomy" id="414771"/>
    <lineage>
        <taxon>Bacteria</taxon>
        <taxon>Bacillati</taxon>
        <taxon>Bacillota</taxon>
        <taxon>Bacilli</taxon>
        <taxon>Bacillales</taxon>
        <taxon>Paenibacillaceae</taxon>
        <taxon>Paenibacillus</taxon>
    </lineage>
</organism>
<dbReference type="Proteomes" id="UP000249890">
    <property type="component" value="Chromosome"/>
</dbReference>
<dbReference type="SUPFAM" id="SSF52540">
    <property type="entry name" value="P-loop containing nucleoside triphosphate hydrolases"/>
    <property type="match status" value="1"/>
</dbReference>
<dbReference type="OrthoDB" id="9770415at2"/>
<keyword evidence="3" id="KW-1003">Cell membrane</keyword>
<evidence type="ECO:0000259" key="10">
    <source>
        <dbReference type="PROSITE" id="PS50893"/>
    </source>
</evidence>
<dbReference type="KEGG" id="pdh:B9T62_11690"/>
<keyword evidence="13" id="KW-1185">Reference proteome</keyword>
<dbReference type="InterPro" id="IPR027417">
    <property type="entry name" value="P-loop_NTPase"/>
</dbReference>
<proteinExistence type="predicted"/>
<gene>
    <name evidence="12" type="ORF">B9T62_11690</name>
</gene>
<dbReference type="PROSITE" id="PS50893">
    <property type="entry name" value="ABC_TRANSPORTER_2"/>
    <property type="match status" value="1"/>
</dbReference>
<dbReference type="InterPro" id="IPR011527">
    <property type="entry name" value="ABC1_TM_dom"/>
</dbReference>
<dbReference type="InterPro" id="IPR017871">
    <property type="entry name" value="ABC_transporter-like_CS"/>
</dbReference>
<dbReference type="FunFam" id="3.40.50.300:FF:000287">
    <property type="entry name" value="Multidrug ABC transporter ATP-binding protein"/>
    <property type="match status" value="1"/>
</dbReference>
<dbReference type="Gene3D" id="1.20.1560.10">
    <property type="entry name" value="ABC transporter type 1, transmembrane domain"/>
    <property type="match status" value="1"/>
</dbReference>
<feature type="domain" description="ABC transmembrane type-1" evidence="11">
    <location>
        <begin position="22"/>
        <end position="304"/>
    </location>
</feature>
<feature type="transmembrane region" description="Helical" evidence="9">
    <location>
        <begin position="155"/>
        <end position="176"/>
    </location>
</feature>
<dbReference type="CDD" id="cd18547">
    <property type="entry name" value="ABC_6TM_Tm288_like"/>
    <property type="match status" value="1"/>
</dbReference>
<dbReference type="InterPro" id="IPR039421">
    <property type="entry name" value="Type_1_exporter"/>
</dbReference>
<keyword evidence="7 9" id="KW-1133">Transmembrane helix</keyword>
<evidence type="ECO:0000256" key="8">
    <source>
        <dbReference type="ARBA" id="ARBA00023136"/>
    </source>
</evidence>
<evidence type="ECO:0000259" key="11">
    <source>
        <dbReference type="PROSITE" id="PS50929"/>
    </source>
</evidence>
<feature type="domain" description="ABC transporter" evidence="10">
    <location>
        <begin position="338"/>
        <end position="572"/>
    </location>
</feature>
<dbReference type="InterPro" id="IPR003593">
    <property type="entry name" value="AAA+_ATPase"/>
</dbReference>
<dbReference type="AlphaFoldDB" id="A0A2Z2KCE2"/>
<keyword evidence="4 9" id="KW-0812">Transmembrane</keyword>
<evidence type="ECO:0000256" key="4">
    <source>
        <dbReference type="ARBA" id="ARBA00022692"/>
    </source>
</evidence>
<dbReference type="CDD" id="cd03254">
    <property type="entry name" value="ABCC_Glucan_exporter_like"/>
    <property type="match status" value="1"/>
</dbReference>
<keyword evidence="5" id="KW-0547">Nucleotide-binding</keyword>
<dbReference type="InterPro" id="IPR036640">
    <property type="entry name" value="ABC1_TM_sf"/>
</dbReference>
<evidence type="ECO:0000256" key="3">
    <source>
        <dbReference type="ARBA" id="ARBA00022475"/>
    </source>
</evidence>
<keyword evidence="8 9" id="KW-0472">Membrane</keyword>
<accession>A0A2Z2KCE2</accession>
<dbReference type="GO" id="GO:0015421">
    <property type="term" value="F:ABC-type oligopeptide transporter activity"/>
    <property type="evidence" value="ECO:0007669"/>
    <property type="project" value="TreeGrafter"/>
</dbReference>
<dbReference type="RefSeq" id="WP_087915396.1">
    <property type="nucleotide sequence ID" value="NZ_CP021780.1"/>
</dbReference>
<comment type="subcellular location">
    <subcellularLocation>
        <location evidence="1">Cell membrane</location>
        <topology evidence="1">Multi-pass membrane protein</topology>
    </subcellularLocation>
</comment>
<reference evidence="12 13" key="1">
    <citation type="submission" date="2017-06" db="EMBL/GenBank/DDBJ databases">
        <title>Complete genome sequence of Paenibacillus donghaensis KCTC 13049T isolated from East Sea sediment, South Korea.</title>
        <authorList>
            <person name="Jung B.K."/>
            <person name="Hong S.-J."/>
            <person name="Shin J.-H."/>
        </authorList>
    </citation>
    <scope>NUCLEOTIDE SEQUENCE [LARGE SCALE GENOMIC DNA]</scope>
    <source>
        <strain evidence="12 13">KCTC 13049</strain>
    </source>
</reference>
<protein>
    <submittedName>
        <fullName evidence="12">Multidrug ABC transporter ATP-binding protein</fullName>
    </submittedName>
</protein>
<dbReference type="Gene3D" id="3.40.50.300">
    <property type="entry name" value="P-loop containing nucleotide triphosphate hydrolases"/>
    <property type="match status" value="1"/>
</dbReference>
<evidence type="ECO:0000256" key="5">
    <source>
        <dbReference type="ARBA" id="ARBA00022741"/>
    </source>
</evidence>
<evidence type="ECO:0000256" key="9">
    <source>
        <dbReference type="SAM" id="Phobius"/>
    </source>
</evidence>
<dbReference type="FunFam" id="1.20.1560.10:FF:000011">
    <property type="entry name" value="Multidrug ABC transporter ATP-binding protein"/>
    <property type="match status" value="1"/>
</dbReference>
<evidence type="ECO:0000256" key="6">
    <source>
        <dbReference type="ARBA" id="ARBA00022840"/>
    </source>
</evidence>
<evidence type="ECO:0000256" key="2">
    <source>
        <dbReference type="ARBA" id="ARBA00022448"/>
    </source>
</evidence>
<sequence>MTTTATIRRLGKYLLQSPLRLVFVTILTLSIAVLNLLVPFITGYILDTFIITGQYEGFLRLCLLLGGVTLAASLVIWLQSIILADISQRTVYTLRKQLFEHLQELPLPFFASKSHGELMSRTTNDIDNVSTSLNQSLTQLISSIIMLVGSLTMMLLLNVWLTLIALVTAPLITWFAKSVARRTQSQFKGQQQELGQMNGFIEETVSGHKVVHLFHQEKRIASRFAETNDRLKEVGIKAQIFSGLMGPFMNLFSHTTYLLIAAVGGWLAINNHTTVGIIVSFLGYARQFSGPLNEVANQYNMIQAGVAGAERVFEIMDVPSEYDGEDSLADMKPITGEVEFRNVGFGYDEDKEILQGISFTAQPGQTIALVGPTGAGKTTIVNLLGRFFDTNAGQILIDGTDISTMNKNSLRRQMSMVLQDAHLFSGTVRENIRYGRLEATDEEVEAAAVKAYAHAFISKLPEGYETPLSAEGGNLSQGQRQLITIARAILADRALLILDEATSSVDTLAEIEIQRAIRQVIAGRTSFMIAHRLSTIRHADMILVIQDGQIAERGSHEQLMLAEGLYYRLHGSGSQTSED</sequence>
<name>A0A2Z2KCE2_9BACL</name>
<dbReference type="SMART" id="SM00382">
    <property type="entry name" value="AAA"/>
    <property type="match status" value="1"/>
</dbReference>
<feature type="transmembrane region" description="Helical" evidence="9">
    <location>
        <begin position="21"/>
        <end position="46"/>
    </location>
</feature>
<dbReference type="GO" id="GO:0016887">
    <property type="term" value="F:ATP hydrolysis activity"/>
    <property type="evidence" value="ECO:0007669"/>
    <property type="project" value="InterPro"/>
</dbReference>
<dbReference type="PROSITE" id="PS50929">
    <property type="entry name" value="ABC_TM1F"/>
    <property type="match status" value="1"/>
</dbReference>
<dbReference type="PANTHER" id="PTHR43394">
    <property type="entry name" value="ATP-DEPENDENT PERMEASE MDL1, MITOCHONDRIAL"/>
    <property type="match status" value="1"/>
</dbReference>
<dbReference type="PROSITE" id="PS00211">
    <property type="entry name" value="ABC_TRANSPORTER_1"/>
    <property type="match status" value="1"/>
</dbReference>
<dbReference type="Pfam" id="PF00005">
    <property type="entry name" value="ABC_tran"/>
    <property type="match status" value="1"/>
</dbReference>
<evidence type="ECO:0000313" key="13">
    <source>
        <dbReference type="Proteomes" id="UP000249890"/>
    </source>
</evidence>
<evidence type="ECO:0000256" key="7">
    <source>
        <dbReference type="ARBA" id="ARBA00022989"/>
    </source>
</evidence>
<keyword evidence="6 12" id="KW-0067">ATP-binding</keyword>
<dbReference type="GO" id="GO:0005886">
    <property type="term" value="C:plasma membrane"/>
    <property type="evidence" value="ECO:0007669"/>
    <property type="project" value="UniProtKB-SubCell"/>
</dbReference>
<feature type="transmembrane region" description="Helical" evidence="9">
    <location>
        <begin position="58"/>
        <end position="86"/>
    </location>
</feature>